<feature type="transmembrane region" description="Helical" evidence="1">
    <location>
        <begin position="77"/>
        <end position="97"/>
    </location>
</feature>
<feature type="transmembrane region" description="Helical" evidence="1">
    <location>
        <begin position="285"/>
        <end position="305"/>
    </location>
</feature>
<feature type="transmembrane region" description="Helical" evidence="1">
    <location>
        <begin position="104"/>
        <end position="123"/>
    </location>
</feature>
<feature type="transmembrane region" description="Helical" evidence="1">
    <location>
        <begin position="351"/>
        <end position="373"/>
    </location>
</feature>
<protein>
    <recommendedName>
        <fullName evidence="4">Wzy</fullName>
    </recommendedName>
</protein>
<dbReference type="RefSeq" id="WP_065395963.1">
    <property type="nucleotide sequence ID" value="NZ_MAYH01000045.1"/>
</dbReference>
<evidence type="ECO:0008006" key="4">
    <source>
        <dbReference type="Google" id="ProtNLM"/>
    </source>
</evidence>
<feature type="transmembrane region" description="Helical" evidence="1">
    <location>
        <begin position="157"/>
        <end position="180"/>
    </location>
</feature>
<accession>A0A1B8ZDY7</accession>
<reference evidence="2 3" key="1">
    <citation type="submission" date="2016-07" db="EMBL/GenBank/DDBJ databases">
        <authorList>
            <person name="Jeong J.-J."/>
            <person name="Kim D.W."/>
            <person name="Sang M.K."/>
            <person name="Choi I.-G."/>
            <person name="Kim K.D."/>
        </authorList>
    </citation>
    <scope>NUCLEOTIDE SEQUENCE [LARGE SCALE GENOMIC DNA]</scope>
    <source>
        <strain evidence="2 3">UTM-3</strain>
    </source>
</reference>
<sequence length="388" mass="44827">MKKASKLLLIILNIFSFCILFVLLYKNATFLFSSTFDKFVYNSDYFINYTSGFIKRGLDGQLIYAVTVLTGFSPINILRTLYLIFFVALSGIVSNILYKSKISFFYLFSPFLFLFPFVYFPLYHISKDMEVLVISYLVLYLFINGKSKLLLNIAFSIGILAHESIFIFLFFPLLLIQLFYQGKGSIIQKFLNFGITFAPSIVVFLLIFLKFNGLSNNIQIIYDSWKPYSIYLQSVHFNSGLFDGRPRLISNVVKEPYNLIGLGLLIGINFLFITAGGYLYAKKNFLVLLGISLLQILPIIVLCVVASDFGRWFFLSNAILLFSMFLLQEKMPSVNFSWGNSHFIMRTYEMLSFPMVCILFVLGGMPYLGFNIYRYFYSNPFKIILDWL</sequence>
<comment type="caution">
    <text evidence="2">The sequence shown here is derived from an EMBL/GenBank/DDBJ whole genome shotgun (WGS) entry which is preliminary data.</text>
</comment>
<name>A0A1B8ZDY7_9FLAO</name>
<gene>
    <name evidence="2" type="ORF">BBI01_16925</name>
</gene>
<feature type="transmembrane region" description="Helical" evidence="1">
    <location>
        <begin position="7"/>
        <end position="25"/>
    </location>
</feature>
<evidence type="ECO:0000313" key="3">
    <source>
        <dbReference type="Proteomes" id="UP000092651"/>
    </source>
</evidence>
<dbReference type="EMBL" id="MAYH01000045">
    <property type="protein sequence ID" value="OCA69803.1"/>
    <property type="molecule type" value="Genomic_DNA"/>
</dbReference>
<feature type="transmembrane region" description="Helical" evidence="1">
    <location>
        <begin position="186"/>
        <end position="209"/>
    </location>
</feature>
<dbReference type="OrthoDB" id="1420644at2"/>
<dbReference type="AlphaFoldDB" id="A0A1B8ZDY7"/>
<organism evidence="2 3">
    <name type="scientific">Chryseobacterium artocarpi</name>
    <dbReference type="NCBI Taxonomy" id="1414727"/>
    <lineage>
        <taxon>Bacteria</taxon>
        <taxon>Pseudomonadati</taxon>
        <taxon>Bacteroidota</taxon>
        <taxon>Flavobacteriia</taxon>
        <taxon>Flavobacteriales</taxon>
        <taxon>Weeksellaceae</taxon>
        <taxon>Chryseobacterium group</taxon>
        <taxon>Chryseobacterium</taxon>
    </lineage>
</organism>
<keyword evidence="1" id="KW-0812">Transmembrane</keyword>
<keyword evidence="1" id="KW-1133">Transmembrane helix</keyword>
<feature type="transmembrane region" description="Helical" evidence="1">
    <location>
        <begin position="129"/>
        <end position="145"/>
    </location>
</feature>
<keyword evidence="3" id="KW-1185">Reference proteome</keyword>
<feature type="transmembrane region" description="Helical" evidence="1">
    <location>
        <begin position="312"/>
        <end position="331"/>
    </location>
</feature>
<proteinExistence type="predicted"/>
<feature type="transmembrane region" description="Helical" evidence="1">
    <location>
        <begin position="257"/>
        <end position="279"/>
    </location>
</feature>
<keyword evidence="1" id="KW-0472">Membrane</keyword>
<evidence type="ECO:0000313" key="2">
    <source>
        <dbReference type="EMBL" id="OCA69803.1"/>
    </source>
</evidence>
<evidence type="ECO:0000256" key="1">
    <source>
        <dbReference type="SAM" id="Phobius"/>
    </source>
</evidence>
<dbReference type="Proteomes" id="UP000092651">
    <property type="component" value="Unassembled WGS sequence"/>
</dbReference>